<dbReference type="PROSITE" id="PS50157">
    <property type="entry name" value="ZINC_FINGER_C2H2_2"/>
    <property type="match status" value="2"/>
</dbReference>
<protein>
    <submittedName>
        <fullName evidence="9">Zinc finger domain-containing protein, C2H2 type</fullName>
    </submittedName>
</protein>
<dbReference type="Proteomes" id="UP000292447">
    <property type="component" value="Chromosome I"/>
</dbReference>
<gene>
    <name evidence="9" type="primary">MPUL0A05050</name>
    <name evidence="9" type="ORF">METSCH_A05050</name>
</gene>
<sequence length="607" mass="67135">MDKYLMSLPTQLLQMFVSTDHASRQGLDDHANHVPAPASPSYENDDYALALPDFSYGHTPALRDAHEVESRDTPFVRGHLKHFSVDGFLQAPFALGNAPRHAFQHLRNVSLDDHNYRPQFVTPAQRRGHAHLASLTSNLADPPSGTFLHLVLTLTFALADLALSNKLLLESPYSSYGAATTPGRRKMLTSLSLQNLYTTPLRGNLAPSPSMKVSKLLVSHRRNRLRASAEPGLALLLTLIANMKTAHAQFHPHTHTAAQNPFETVGVSPNMGHVTDFDDASLATPASTGTALMYFTPIAHSRHFGGSLNEPGSGLANYPPLPRMHEPHQQQEFLFRQANLGMNVQSGSFEHLGNGDDTDTDAPFSPHPDLMLSRSHSMRNLRPGQYSQLPHMASEPPMRSFRHVAPQIDLLLPEMGSPARSGNSALRSYPASIDLAAITKLGMAHLELPLATSPQRLLPPLPSARSTSSIPTLNSAKSLRGMKSNLRELLLNQNLAIKPTPSYPSPSQIHETSTTDEIAKFAEHILNLDMKRPIVMHDEQAEPDDPKKKHKCPLCFAPFQRPEHVKRHLKSHTSEKPFQCDMPDCGRRFNRKDNLKAHMKKIHGQSM</sequence>
<dbReference type="SMART" id="SM00355">
    <property type="entry name" value="ZnF_C2H2"/>
    <property type="match status" value="2"/>
</dbReference>
<dbReference type="Gene3D" id="3.30.160.60">
    <property type="entry name" value="Classic Zinc Finger"/>
    <property type="match status" value="2"/>
</dbReference>
<dbReference type="PANTHER" id="PTHR40626">
    <property type="entry name" value="MIP31509P"/>
    <property type="match status" value="1"/>
</dbReference>
<dbReference type="GO" id="GO:0005634">
    <property type="term" value="C:nucleus"/>
    <property type="evidence" value="ECO:0007669"/>
    <property type="project" value="UniProtKB-SubCell"/>
</dbReference>
<dbReference type="PROSITE" id="PS00028">
    <property type="entry name" value="ZINC_FINGER_C2H2_1"/>
    <property type="match status" value="2"/>
</dbReference>
<dbReference type="FunFam" id="3.30.160.60:FF:000100">
    <property type="entry name" value="Zinc finger 45-like"/>
    <property type="match status" value="1"/>
</dbReference>
<evidence type="ECO:0000256" key="1">
    <source>
        <dbReference type="ARBA" id="ARBA00004123"/>
    </source>
</evidence>
<dbReference type="PANTHER" id="PTHR40626:SF11">
    <property type="entry name" value="ZINC FINGER PROTEIN YPR022C"/>
    <property type="match status" value="1"/>
</dbReference>
<dbReference type="GO" id="GO:0000785">
    <property type="term" value="C:chromatin"/>
    <property type="evidence" value="ECO:0007669"/>
    <property type="project" value="TreeGrafter"/>
</dbReference>
<dbReference type="GO" id="GO:0000978">
    <property type="term" value="F:RNA polymerase II cis-regulatory region sequence-specific DNA binding"/>
    <property type="evidence" value="ECO:0007669"/>
    <property type="project" value="InterPro"/>
</dbReference>
<comment type="subcellular location">
    <subcellularLocation>
        <location evidence="1">Nucleus</location>
    </subcellularLocation>
</comment>
<evidence type="ECO:0000259" key="8">
    <source>
        <dbReference type="PROSITE" id="PS50157"/>
    </source>
</evidence>
<dbReference type="Pfam" id="PF00096">
    <property type="entry name" value="zf-C2H2"/>
    <property type="match status" value="1"/>
</dbReference>
<accession>A0A4P6XHE4</accession>
<evidence type="ECO:0000256" key="2">
    <source>
        <dbReference type="ARBA" id="ARBA00022723"/>
    </source>
</evidence>
<feature type="domain" description="C2H2-type" evidence="8">
    <location>
        <begin position="578"/>
        <end position="607"/>
    </location>
</feature>
<dbReference type="InterPro" id="IPR013087">
    <property type="entry name" value="Znf_C2H2_type"/>
</dbReference>
<evidence type="ECO:0000256" key="6">
    <source>
        <dbReference type="ARBA" id="ARBA00023242"/>
    </source>
</evidence>
<evidence type="ECO:0000313" key="9">
    <source>
        <dbReference type="EMBL" id="QBM85875.1"/>
    </source>
</evidence>
<dbReference type="InterPro" id="IPR051059">
    <property type="entry name" value="VerF-like"/>
</dbReference>
<dbReference type="EMBL" id="CP034456">
    <property type="protein sequence ID" value="QBM85875.1"/>
    <property type="molecule type" value="Genomic_DNA"/>
</dbReference>
<dbReference type="GO" id="GO:0000981">
    <property type="term" value="F:DNA-binding transcription factor activity, RNA polymerase II-specific"/>
    <property type="evidence" value="ECO:0007669"/>
    <property type="project" value="InterPro"/>
</dbReference>
<evidence type="ECO:0000256" key="7">
    <source>
        <dbReference type="PROSITE-ProRule" id="PRU00042"/>
    </source>
</evidence>
<dbReference type="STRING" id="2163413.A0A4P6XHE4"/>
<dbReference type="InterPro" id="IPR036236">
    <property type="entry name" value="Znf_C2H2_sf"/>
</dbReference>
<evidence type="ECO:0000256" key="5">
    <source>
        <dbReference type="ARBA" id="ARBA00022833"/>
    </source>
</evidence>
<evidence type="ECO:0000256" key="4">
    <source>
        <dbReference type="ARBA" id="ARBA00022771"/>
    </source>
</evidence>
<dbReference type="SUPFAM" id="SSF57667">
    <property type="entry name" value="beta-beta-alpha zinc fingers"/>
    <property type="match status" value="1"/>
</dbReference>
<keyword evidence="6" id="KW-0539">Nucleus</keyword>
<reference evidence="10" key="1">
    <citation type="submission" date="2019-03" db="EMBL/GenBank/DDBJ databases">
        <title>Snf2 controls pulcherriminic acid biosynthesis and connects pigmentation and antifungal activity of the yeast Metschnikowia pulcherrima.</title>
        <authorList>
            <person name="Gore-Lloyd D."/>
            <person name="Sumann I."/>
            <person name="Brachmann A.O."/>
            <person name="Schneeberger K."/>
            <person name="Ortiz-Merino R.A."/>
            <person name="Moreno-Beltran M."/>
            <person name="Schlaefli M."/>
            <person name="Kirner P."/>
            <person name="Santos Kron A."/>
            <person name="Wolfe K.H."/>
            <person name="Piel J."/>
            <person name="Ahrens C.H."/>
            <person name="Henk D."/>
            <person name="Freimoser F.M."/>
        </authorList>
    </citation>
    <scope>NUCLEOTIDE SEQUENCE [LARGE SCALE GENOMIC DNA]</scope>
    <source>
        <strain evidence="10">APC 1.2</strain>
    </source>
</reference>
<keyword evidence="4 7" id="KW-0863">Zinc-finger</keyword>
<keyword evidence="10" id="KW-1185">Reference proteome</keyword>
<name>A0A4P6XHE4_9ASCO</name>
<keyword evidence="3" id="KW-0677">Repeat</keyword>
<proteinExistence type="predicted"/>
<dbReference type="AlphaFoldDB" id="A0A4P6XHE4"/>
<evidence type="ECO:0000313" key="10">
    <source>
        <dbReference type="Proteomes" id="UP000292447"/>
    </source>
</evidence>
<evidence type="ECO:0000256" key="3">
    <source>
        <dbReference type="ARBA" id="ARBA00022737"/>
    </source>
</evidence>
<keyword evidence="2" id="KW-0479">Metal-binding</keyword>
<keyword evidence="5" id="KW-0862">Zinc</keyword>
<organism evidence="9 10">
    <name type="scientific">Metschnikowia aff. pulcherrima</name>
    <dbReference type="NCBI Taxonomy" id="2163413"/>
    <lineage>
        <taxon>Eukaryota</taxon>
        <taxon>Fungi</taxon>
        <taxon>Dikarya</taxon>
        <taxon>Ascomycota</taxon>
        <taxon>Saccharomycotina</taxon>
        <taxon>Pichiomycetes</taxon>
        <taxon>Metschnikowiaceae</taxon>
        <taxon>Metschnikowia</taxon>
    </lineage>
</organism>
<dbReference type="GO" id="GO:0008270">
    <property type="term" value="F:zinc ion binding"/>
    <property type="evidence" value="ECO:0007669"/>
    <property type="project" value="UniProtKB-KW"/>
</dbReference>
<feature type="domain" description="C2H2-type" evidence="8">
    <location>
        <begin position="550"/>
        <end position="577"/>
    </location>
</feature>